<comment type="caution">
    <text evidence="2">The sequence shown here is derived from an EMBL/GenBank/DDBJ whole genome shotgun (WGS) entry which is preliminary data.</text>
</comment>
<proteinExistence type="predicted"/>
<dbReference type="RefSeq" id="WP_205359324.1">
    <property type="nucleotide sequence ID" value="NZ_JADKYB010000013.1"/>
</dbReference>
<organism evidence="2 3">
    <name type="scientific">Actinacidiphila acididurans</name>
    <dbReference type="NCBI Taxonomy" id="2784346"/>
    <lineage>
        <taxon>Bacteria</taxon>
        <taxon>Bacillati</taxon>
        <taxon>Actinomycetota</taxon>
        <taxon>Actinomycetes</taxon>
        <taxon>Kitasatosporales</taxon>
        <taxon>Streptomycetaceae</taxon>
        <taxon>Actinacidiphila</taxon>
    </lineage>
</organism>
<accession>A0ABS2TVV2</accession>
<reference evidence="2 3" key="1">
    <citation type="submission" date="2021-01" db="EMBL/GenBank/DDBJ databases">
        <title>Streptomyces acididurans sp. nov., isolated from a peat swamp forest soil.</title>
        <authorList>
            <person name="Chantavorakit T."/>
            <person name="Duangmal K."/>
        </authorList>
    </citation>
    <scope>NUCLEOTIDE SEQUENCE [LARGE SCALE GENOMIC DNA]</scope>
    <source>
        <strain evidence="2 3">KK5PA1</strain>
    </source>
</reference>
<sequence length="233" mass="24484">MMNRVVVIGGGGRLGRLLVGALARRGAQVEVVSRQPAATRHRLPRGVGVHGGDVRDARSLTGPLAGCGAVVFAAETGFADDGPDSPRATLYEGVANTVDAARTGSKAPRVLLVSQICVTRPEHPTNAYGRLLDWRLAGEEVVRDSGLPYTVVRPGWFDDAARHGGIRLDQGDAMNGFIRREDCAETIAEALASPATVGVTFEVFNEPAPAAAAGVHDWPAMFGALDADLDPVR</sequence>
<dbReference type="EMBL" id="JADKYB010000013">
    <property type="protein sequence ID" value="MBM9507456.1"/>
    <property type="molecule type" value="Genomic_DNA"/>
</dbReference>
<evidence type="ECO:0000259" key="1">
    <source>
        <dbReference type="Pfam" id="PF13460"/>
    </source>
</evidence>
<dbReference type="PANTHER" id="PTHR15020:SF50">
    <property type="entry name" value="UPF0659 PROTEIN YMR090W"/>
    <property type="match status" value="1"/>
</dbReference>
<dbReference type="InterPro" id="IPR016040">
    <property type="entry name" value="NAD(P)-bd_dom"/>
</dbReference>
<name>A0ABS2TVV2_9ACTN</name>
<dbReference type="Gene3D" id="3.40.50.720">
    <property type="entry name" value="NAD(P)-binding Rossmann-like Domain"/>
    <property type="match status" value="1"/>
</dbReference>
<dbReference type="SUPFAM" id="SSF51735">
    <property type="entry name" value="NAD(P)-binding Rossmann-fold domains"/>
    <property type="match status" value="1"/>
</dbReference>
<evidence type="ECO:0000313" key="3">
    <source>
        <dbReference type="Proteomes" id="UP000749040"/>
    </source>
</evidence>
<keyword evidence="3" id="KW-1185">Reference proteome</keyword>
<dbReference type="Pfam" id="PF13460">
    <property type="entry name" value="NAD_binding_10"/>
    <property type="match status" value="1"/>
</dbReference>
<dbReference type="PANTHER" id="PTHR15020">
    <property type="entry name" value="FLAVIN REDUCTASE-RELATED"/>
    <property type="match status" value="1"/>
</dbReference>
<dbReference type="InterPro" id="IPR036291">
    <property type="entry name" value="NAD(P)-bd_dom_sf"/>
</dbReference>
<protein>
    <submittedName>
        <fullName evidence="2">NAD(P)H-binding protein</fullName>
    </submittedName>
</protein>
<dbReference type="Proteomes" id="UP000749040">
    <property type="component" value="Unassembled WGS sequence"/>
</dbReference>
<gene>
    <name evidence="2" type="ORF">ITX44_23540</name>
</gene>
<feature type="domain" description="NAD(P)-binding" evidence="1">
    <location>
        <begin position="9"/>
        <end position="194"/>
    </location>
</feature>
<evidence type="ECO:0000313" key="2">
    <source>
        <dbReference type="EMBL" id="MBM9507456.1"/>
    </source>
</evidence>